<keyword evidence="1" id="KW-0472">Membrane</keyword>
<evidence type="ECO:0008006" key="4">
    <source>
        <dbReference type="Google" id="ProtNLM"/>
    </source>
</evidence>
<dbReference type="Proteomes" id="UP000764837">
    <property type="component" value="Unassembled WGS sequence"/>
</dbReference>
<name>A0ABS2LVH8_9ACTN</name>
<proteinExistence type="predicted"/>
<feature type="transmembrane region" description="Helical" evidence="1">
    <location>
        <begin position="16"/>
        <end position="35"/>
    </location>
</feature>
<accession>A0ABS2LVH8</accession>
<organism evidence="2 3">
    <name type="scientific">Micromonospora luteifusca</name>
    <dbReference type="NCBI Taxonomy" id="709860"/>
    <lineage>
        <taxon>Bacteria</taxon>
        <taxon>Bacillati</taxon>
        <taxon>Actinomycetota</taxon>
        <taxon>Actinomycetes</taxon>
        <taxon>Micromonosporales</taxon>
        <taxon>Micromonosporaceae</taxon>
        <taxon>Micromonospora</taxon>
    </lineage>
</organism>
<dbReference type="RefSeq" id="WP_204943116.1">
    <property type="nucleotide sequence ID" value="NZ_JAFBBP010000001.1"/>
</dbReference>
<keyword evidence="3" id="KW-1185">Reference proteome</keyword>
<evidence type="ECO:0000313" key="2">
    <source>
        <dbReference type="EMBL" id="MBM7492193.1"/>
    </source>
</evidence>
<keyword evidence="1" id="KW-0812">Transmembrane</keyword>
<sequence length="265" mass="29362">MQTILSAALPDLSRAAVIWLSLLGVVGVVVSVLLLRPGRLRLDPGARIRRAAMPSQLERAQEQREQSRYAQEIAVAAARATTTAQRRRAEWVTAQEAVEAAWQTYEAAEAAVRRLGAAAAMPLPQTARTPAEYADRERYLHRAALDAYWRRELSVEQLSEVFAHRDGWDPRLHPVEQELVLQRAIRDNLAARHAAAREQEQVAWRAAELAVAAARSLREEAHAATGRRVEEPASVLPLSEVARPSAEQTRENNVIARGRATVAAF</sequence>
<protein>
    <recommendedName>
        <fullName evidence="4">AP2/ERF domain-containing protein</fullName>
    </recommendedName>
</protein>
<keyword evidence="1" id="KW-1133">Transmembrane helix</keyword>
<gene>
    <name evidence="2" type="ORF">JOD64_003415</name>
</gene>
<evidence type="ECO:0000313" key="3">
    <source>
        <dbReference type="Proteomes" id="UP000764837"/>
    </source>
</evidence>
<reference evidence="2 3" key="1">
    <citation type="submission" date="2021-01" db="EMBL/GenBank/DDBJ databases">
        <title>Sequencing the genomes of 1000 actinobacteria strains.</title>
        <authorList>
            <person name="Klenk H.-P."/>
        </authorList>
    </citation>
    <scope>NUCLEOTIDE SEQUENCE [LARGE SCALE GENOMIC DNA]</scope>
    <source>
        <strain evidence="2 3">DSM 100204</strain>
    </source>
</reference>
<evidence type="ECO:0000256" key="1">
    <source>
        <dbReference type="SAM" id="Phobius"/>
    </source>
</evidence>
<comment type="caution">
    <text evidence="2">The sequence shown here is derived from an EMBL/GenBank/DDBJ whole genome shotgun (WGS) entry which is preliminary data.</text>
</comment>
<dbReference type="EMBL" id="JAFBBP010000001">
    <property type="protein sequence ID" value="MBM7492193.1"/>
    <property type="molecule type" value="Genomic_DNA"/>
</dbReference>